<dbReference type="InterPro" id="IPR011991">
    <property type="entry name" value="ArsR-like_HTH"/>
</dbReference>
<dbReference type="PRINTS" id="PR00598">
    <property type="entry name" value="HTHMARR"/>
</dbReference>
<comment type="caution">
    <text evidence="5">The sequence shown here is derived from an EMBL/GenBank/DDBJ whole genome shotgun (WGS) entry which is preliminary data.</text>
</comment>
<dbReference type="EMBL" id="BSFE01000003">
    <property type="protein sequence ID" value="GLK51844.1"/>
    <property type="molecule type" value="Genomic_DNA"/>
</dbReference>
<dbReference type="SMART" id="SM00347">
    <property type="entry name" value="HTH_MARR"/>
    <property type="match status" value="1"/>
</dbReference>
<name>A0A9W6ILS7_9PROT</name>
<accession>A0A9W6ILS7</accession>
<dbReference type="InterPro" id="IPR036390">
    <property type="entry name" value="WH_DNA-bd_sf"/>
</dbReference>
<evidence type="ECO:0000313" key="5">
    <source>
        <dbReference type="EMBL" id="GLK51844.1"/>
    </source>
</evidence>
<dbReference type="SUPFAM" id="SSF46785">
    <property type="entry name" value="Winged helix' DNA-binding domain"/>
    <property type="match status" value="1"/>
</dbReference>
<evidence type="ECO:0000256" key="2">
    <source>
        <dbReference type="ARBA" id="ARBA00023125"/>
    </source>
</evidence>
<dbReference type="InterPro" id="IPR036388">
    <property type="entry name" value="WH-like_DNA-bd_sf"/>
</dbReference>
<evidence type="ECO:0000313" key="6">
    <source>
        <dbReference type="Proteomes" id="UP001143486"/>
    </source>
</evidence>
<reference evidence="5" key="2">
    <citation type="submission" date="2023-01" db="EMBL/GenBank/DDBJ databases">
        <authorList>
            <person name="Sun Q."/>
            <person name="Evtushenko L."/>
        </authorList>
    </citation>
    <scope>NUCLEOTIDE SEQUENCE</scope>
    <source>
        <strain evidence="5">VKM B-1513</strain>
    </source>
</reference>
<dbReference type="RefSeq" id="WP_271186209.1">
    <property type="nucleotide sequence ID" value="NZ_BSFE01000003.1"/>
</dbReference>
<dbReference type="Gene3D" id="1.10.10.10">
    <property type="entry name" value="Winged helix-like DNA-binding domain superfamily/Winged helix DNA-binding domain"/>
    <property type="match status" value="1"/>
</dbReference>
<dbReference type="Proteomes" id="UP001143486">
    <property type="component" value="Unassembled WGS sequence"/>
</dbReference>
<dbReference type="PROSITE" id="PS50995">
    <property type="entry name" value="HTH_MARR_2"/>
    <property type="match status" value="1"/>
</dbReference>
<dbReference type="Pfam" id="PF01047">
    <property type="entry name" value="MarR"/>
    <property type="match status" value="1"/>
</dbReference>
<protein>
    <submittedName>
        <fullName evidence="5">MarR family transcriptional regulator</fullName>
    </submittedName>
</protein>
<sequence>MSDHDEILIALRRITRAIDLQSKRLVKATGLTAPQLVVIDTLRKGGEMSPSAIARAVSLSQATITSILDRLTQAGLVERVKSDRDKRVVLAQLTDKGREAGDNSPELLQAGFLRSFRTLQPWEQNMLIASLQRIAELMDAEDLDASPFLDTGEIGR</sequence>
<dbReference type="GO" id="GO:0003700">
    <property type="term" value="F:DNA-binding transcription factor activity"/>
    <property type="evidence" value="ECO:0007669"/>
    <property type="project" value="InterPro"/>
</dbReference>
<keyword evidence="6" id="KW-1185">Reference proteome</keyword>
<dbReference type="CDD" id="cd00090">
    <property type="entry name" value="HTH_ARSR"/>
    <property type="match status" value="1"/>
</dbReference>
<evidence type="ECO:0000259" key="4">
    <source>
        <dbReference type="PROSITE" id="PS50995"/>
    </source>
</evidence>
<feature type="domain" description="HTH marR-type" evidence="4">
    <location>
        <begin position="4"/>
        <end position="136"/>
    </location>
</feature>
<dbReference type="InterPro" id="IPR000835">
    <property type="entry name" value="HTH_MarR-typ"/>
</dbReference>
<evidence type="ECO:0000256" key="1">
    <source>
        <dbReference type="ARBA" id="ARBA00023015"/>
    </source>
</evidence>
<proteinExistence type="predicted"/>
<dbReference type="AlphaFoldDB" id="A0A9W6ILS7"/>
<keyword evidence="3" id="KW-0804">Transcription</keyword>
<evidence type="ECO:0000256" key="3">
    <source>
        <dbReference type="ARBA" id="ARBA00023163"/>
    </source>
</evidence>
<dbReference type="GO" id="GO:0003677">
    <property type="term" value="F:DNA binding"/>
    <property type="evidence" value="ECO:0007669"/>
    <property type="project" value="UniProtKB-KW"/>
</dbReference>
<keyword evidence="2" id="KW-0238">DNA-binding</keyword>
<dbReference type="PANTHER" id="PTHR42756">
    <property type="entry name" value="TRANSCRIPTIONAL REGULATOR, MARR"/>
    <property type="match status" value="1"/>
</dbReference>
<keyword evidence="1" id="KW-0805">Transcription regulation</keyword>
<organism evidence="5 6">
    <name type="scientific">Maricaulis virginensis</name>
    <dbReference type="NCBI Taxonomy" id="144022"/>
    <lineage>
        <taxon>Bacteria</taxon>
        <taxon>Pseudomonadati</taxon>
        <taxon>Pseudomonadota</taxon>
        <taxon>Alphaproteobacteria</taxon>
        <taxon>Maricaulales</taxon>
        <taxon>Maricaulaceae</taxon>
        <taxon>Maricaulis</taxon>
    </lineage>
</organism>
<dbReference type="PANTHER" id="PTHR42756:SF1">
    <property type="entry name" value="TRANSCRIPTIONAL REPRESSOR OF EMRAB OPERON"/>
    <property type="match status" value="1"/>
</dbReference>
<gene>
    <name evidence="5" type="ORF">GCM10017621_13520</name>
</gene>
<reference evidence="5" key="1">
    <citation type="journal article" date="2014" name="Int. J. Syst. Evol. Microbiol.">
        <title>Complete genome sequence of Corynebacterium casei LMG S-19264T (=DSM 44701T), isolated from a smear-ripened cheese.</title>
        <authorList>
            <consortium name="US DOE Joint Genome Institute (JGI-PGF)"/>
            <person name="Walter F."/>
            <person name="Albersmeier A."/>
            <person name="Kalinowski J."/>
            <person name="Ruckert C."/>
        </authorList>
    </citation>
    <scope>NUCLEOTIDE SEQUENCE</scope>
    <source>
        <strain evidence="5">VKM B-1513</strain>
    </source>
</reference>